<dbReference type="AlphaFoldDB" id="A0A645BA67"/>
<name>A0A645BA67_9ZZZZ</name>
<proteinExistence type="predicted"/>
<gene>
    <name evidence="1" type="ORF">SDC9_108820</name>
</gene>
<dbReference type="EMBL" id="VSSQ01018615">
    <property type="protein sequence ID" value="MPM61956.1"/>
    <property type="molecule type" value="Genomic_DNA"/>
</dbReference>
<protein>
    <submittedName>
        <fullName evidence="1">Uncharacterized protein</fullName>
    </submittedName>
</protein>
<accession>A0A645BA67</accession>
<evidence type="ECO:0000313" key="1">
    <source>
        <dbReference type="EMBL" id="MPM61956.1"/>
    </source>
</evidence>
<sequence length="146" mass="15186">MQVFAGGAIAGEDGKDSIDGSCNGNAVPREDFTSCSYPCIPSFALFLYPGGDDACVIKMRDGKSKASADVLVIDGCDVVDAYVPVGDFVQVASEGKVVGGKILTCLSFNNLWIVGFKENIPIDALPLGEGILGRQLSAEGAEGFFP</sequence>
<comment type="caution">
    <text evidence="1">The sequence shown here is derived from an EMBL/GenBank/DDBJ whole genome shotgun (WGS) entry which is preliminary data.</text>
</comment>
<organism evidence="1">
    <name type="scientific">bioreactor metagenome</name>
    <dbReference type="NCBI Taxonomy" id="1076179"/>
    <lineage>
        <taxon>unclassified sequences</taxon>
        <taxon>metagenomes</taxon>
        <taxon>ecological metagenomes</taxon>
    </lineage>
</organism>
<reference evidence="1" key="1">
    <citation type="submission" date="2019-08" db="EMBL/GenBank/DDBJ databases">
        <authorList>
            <person name="Kucharzyk K."/>
            <person name="Murdoch R.W."/>
            <person name="Higgins S."/>
            <person name="Loffler F."/>
        </authorList>
    </citation>
    <scope>NUCLEOTIDE SEQUENCE</scope>
</reference>